<feature type="compositionally biased region" description="Acidic residues" evidence="1">
    <location>
        <begin position="58"/>
        <end position="76"/>
    </location>
</feature>
<dbReference type="EMBL" id="CAJNOC010010703">
    <property type="protein sequence ID" value="CAF1142370.1"/>
    <property type="molecule type" value="Genomic_DNA"/>
</dbReference>
<name>A0A814S468_9BILA</name>
<keyword evidence="3" id="KW-1185">Reference proteome</keyword>
<comment type="caution">
    <text evidence="2">The sequence shown here is derived from an EMBL/GenBank/DDBJ whole genome shotgun (WGS) entry which is preliminary data.</text>
</comment>
<evidence type="ECO:0000313" key="3">
    <source>
        <dbReference type="Proteomes" id="UP000663879"/>
    </source>
</evidence>
<protein>
    <submittedName>
        <fullName evidence="2">Uncharacterized protein</fullName>
    </submittedName>
</protein>
<proteinExistence type="predicted"/>
<sequence>MNLRKKSENSTSFEEDELSNENFETCSSSGSSKNENDSITGSGSTTQINTIKSLSNNDDTEAELEDNTELDSDNDVNDQIQVSNENIEEHKEEGLEFSKCVLVYQILVITHREKI</sequence>
<feature type="region of interest" description="Disordered" evidence="1">
    <location>
        <begin position="1"/>
        <end position="77"/>
    </location>
</feature>
<dbReference type="AlphaFoldDB" id="A0A814S468"/>
<dbReference type="Proteomes" id="UP000663879">
    <property type="component" value="Unassembled WGS sequence"/>
</dbReference>
<gene>
    <name evidence="2" type="ORF">OXX778_LOCUS22949</name>
</gene>
<accession>A0A814S468</accession>
<reference evidence="2" key="1">
    <citation type="submission" date="2021-02" db="EMBL/GenBank/DDBJ databases">
        <authorList>
            <person name="Nowell W R."/>
        </authorList>
    </citation>
    <scope>NUCLEOTIDE SEQUENCE</scope>
    <source>
        <strain evidence="2">Ploen Becks lab</strain>
    </source>
</reference>
<evidence type="ECO:0000256" key="1">
    <source>
        <dbReference type="SAM" id="MobiDB-lite"/>
    </source>
</evidence>
<evidence type="ECO:0000313" key="2">
    <source>
        <dbReference type="EMBL" id="CAF1142370.1"/>
    </source>
</evidence>
<feature type="compositionally biased region" description="Polar residues" evidence="1">
    <location>
        <begin position="37"/>
        <end position="57"/>
    </location>
</feature>
<organism evidence="2 3">
    <name type="scientific">Brachionus calyciflorus</name>
    <dbReference type="NCBI Taxonomy" id="104777"/>
    <lineage>
        <taxon>Eukaryota</taxon>
        <taxon>Metazoa</taxon>
        <taxon>Spiralia</taxon>
        <taxon>Gnathifera</taxon>
        <taxon>Rotifera</taxon>
        <taxon>Eurotatoria</taxon>
        <taxon>Monogononta</taxon>
        <taxon>Pseudotrocha</taxon>
        <taxon>Ploima</taxon>
        <taxon>Brachionidae</taxon>
        <taxon>Brachionus</taxon>
    </lineage>
</organism>